<dbReference type="EMBL" id="CAJVCH010571228">
    <property type="protein sequence ID" value="CAG7836979.1"/>
    <property type="molecule type" value="Genomic_DNA"/>
</dbReference>
<accession>A0A8J2LQQ0</accession>
<comment type="caution">
    <text evidence="1">The sequence shown here is derived from an EMBL/GenBank/DDBJ whole genome shotgun (WGS) entry which is preliminary data.</text>
</comment>
<evidence type="ECO:0000313" key="2">
    <source>
        <dbReference type="Proteomes" id="UP000708208"/>
    </source>
</evidence>
<evidence type="ECO:0000313" key="1">
    <source>
        <dbReference type="EMBL" id="CAG7836979.1"/>
    </source>
</evidence>
<name>A0A8J2LQQ0_9HEXA</name>
<sequence length="21" mass="2330">GFAVRQLVNGTYTPGDIDRFC</sequence>
<organism evidence="1 2">
    <name type="scientific">Allacma fusca</name>
    <dbReference type="NCBI Taxonomy" id="39272"/>
    <lineage>
        <taxon>Eukaryota</taxon>
        <taxon>Metazoa</taxon>
        <taxon>Ecdysozoa</taxon>
        <taxon>Arthropoda</taxon>
        <taxon>Hexapoda</taxon>
        <taxon>Collembola</taxon>
        <taxon>Symphypleona</taxon>
        <taxon>Sminthuridae</taxon>
        <taxon>Allacma</taxon>
    </lineage>
</organism>
<reference evidence="1" key="1">
    <citation type="submission" date="2021-06" db="EMBL/GenBank/DDBJ databases">
        <authorList>
            <person name="Hodson N. C."/>
            <person name="Mongue J. A."/>
            <person name="Jaron S. K."/>
        </authorList>
    </citation>
    <scope>NUCLEOTIDE SEQUENCE</scope>
</reference>
<dbReference type="Proteomes" id="UP000708208">
    <property type="component" value="Unassembled WGS sequence"/>
</dbReference>
<gene>
    <name evidence="1" type="ORF">AFUS01_LOCUS46162</name>
</gene>
<keyword evidence="2" id="KW-1185">Reference proteome</keyword>
<protein>
    <submittedName>
        <fullName evidence="1">Uncharacterized protein</fullName>
    </submittedName>
</protein>
<proteinExistence type="predicted"/>
<feature type="non-terminal residue" evidence="1">
    <location>
        <position position="1"/>
    </location>
</feature>
<dbReference type="AlphaFoldDB" id="A0A8J2LQQ0"/>